<comment type="catalytic activity">
    <reaction evidence="6 7">
        <text>N(6)-[(R)-lipoyl]-L-lysyl-[protein] + pyruvate + H(+) = N(6)-[(R)-S(8)-acetyldihydrolipoyl]-L-lysyl-[protein] + CO2</text>
        <dbReference type="Rhea" id="RHEA:19189"/>
        <dbReference type="Rhea" id="RHEA-COMP:10474"/>
        <dbReference type="Rhea" id="RHEA-COMP:10478"/>
        <dbReference type="ChEBI" id="CHEBI:15361"/>
        <dbReference type="ChEBI" id="CHEBI:15378"/>
        <dbReference type="ChEBI" id="CHEBI:16526"/>
        <dbReference type="ChEBI" id="CHEBI:83099"/>
        <dbReference type="ChEBI" id="CHEBI:83111"/>
        <dbReference type="EC" id="1.2.4.1"/>
    </reaction>
</comment>
<proteinExistence type="predicted"/>
<keyword evidence="2" id="KW-0809">Transit peptide</keyword>
<evidence type="ECO:0000256" key="2">
    <source>
        <dbReference type="ARBA" id="ARBA00022946"/>
    </source>
</evidence>
<organism evidence="9 10">
    <name type="scientific">Oopsacas minuta</name>
    <dbReference type="NCBI Taxonomy" id="111878"/>
    <lineage>
        <taxon>Eukaryota</taxon>
        <taxon>Metazoa</taxon>
        <taxon>Porifera</taxon>
        <taxon>Hexactinellida</taxon>
        <taxon>Hexasterophora</taxon>
        <taxon>Lyssacinosida</taxon>
        <taxon>Leucopsacidae</taxon>
        <taxon>Oopsacas</taxon>
    </lineage>
</organism>
<evidence type="ECO:0000313" key="10">
    <source>
        <dbReference type="Proteomes" id="UP001165289"/>
    </source>
</evidence>
<feature type="domain" description="Dehydrogenase E1 component" evidence="8">
    <location>
        <begin position="95"/>
        <end position="387"/>
    </location>
</feature>
<dbReference type="SUPFAM" id="SSF52518">
    <property type="entry name" value="Thiamin diphosphate-binding fold (THDP-binding)"/>
    <property type="match status" value="1"/>
</dbReference>
<reference evidence="9 10" key="1">
    <citation type="journal article" date="2023" name="BMC Biol.">
        <title>The compact genome of the sponge Oopsacas minuta (Hexactinellida) is lacking key metazoan core genes.</title>
        <authorList>
            <person name="Santini S."/>
            <person name="Schenkelaars Q."/>
            <person name="Jourda C."/>
            <person name="Duchesne M."/>
            <person name="Belahbib H."/>
            <person name="Rocher C."/>
            <person name="Selva M."/>
            <person name="Riesgo A."/>
            <person name="Vervoort M."/>
            <person name="Leys S.P."/>
            <person name="Kodjabachian L."/>
            <person name="Le Bivic A."/>
            <person name="Borchiellini C."/>
            <person name="Claverie J.M."/>
            <person name="Renard E."/>
        </authorList>
    </citation>
    <scope>NUCLEOTIDE SEQUENCE [LARGE SCALE GENOMIC DNA]</scope>
    <source>
        <strain evidence="9">SPO-2</strain>
    </source>
</reference>
<dbReference type="AlphaFoldDB" id="A0AAV7KDV6"/>
<dbReference type="InterPro" id="IPR017597">
    <property type="entry name" value="Pyrv_DH_E1_asu_subgrp-y"/>
</dbReference>
<dbReference type="Pfam" id="PF00676">
    <property type="entry name" value="E1_dh"/>
    <property type="match status" value="1"/>
</dbReference>
<comment type="caution">
    <text evidence="9">The sequence shown here is derived from an EMBL/GenBank/DDBJ whole genome shotgun (WGS) entry which is preliminary data.</text>
</comment>
<comment type="function">
    <text evidence="7">The pyruvate dehydrogenase complex catalyzes the overall conversion of pyruvate to acetyl-CoA and CO(2).</text>
</comment>
<evidence type="ECO:0000259" key="8">
    <source>
        <dbReference type="Pfam" id="PF00676"/>
    </source>
</evidence>
<name>A0AAV7KDV6_9METZ</name>
<evidence type="ECO:0000256" key="6">
    <source>
        <dbReference type="ARBA" id="ARBA00051231"/>
    </source>
</evidence>
<evidence type="ECO:0000256" key="1">
    <source>
        <dbReference type="ARBA" id="ARBA00001964"/>
    </source>
</evidence>
<evidence type="ECO:0000256" key="5">
    <source>
        <dbReference type="ARBA" id="ARBA00023317"/>
    </source>
</evidence>
<comment type="cofactor">
    <cofactor evidence="1 7">
        <name>thiamine diphosphate</name>
        <dbReference type="ChEBI" id="CHEBI:58937"/>
    </cofactor>
</comment>
<dbReference type="InterPro" id="IPR050642">
    <property type="entry name" value="PDH_E1_Alpha_Subunit"/>
</dbReference>
<keyword evidence="3 7" id="KW-0560">Oxidoreductase</keyword>
<dbReference type="GO" id="GO:0004739">
    <property type="term" value="F:pyruvate dehydrogenase (acetyl-transferring) activity"/>
    <property type="evidence" value="ECO:0007669"/>
    <property type="project" value="UniProtKB-UniRule"/>
</dbReference>
<dbReference type="EC" id="1.2.4.1" evidence="7"/>
<protein>
    <recommendedName>
        <fullName evidence="7">Pyruvate dehydrogenase E1 component subunit alpha</fullName>
        <ecNumber evidence="7">1.2.4.1</ecNumber>
    </recommendedName>
</protein>
<dbReference type="InterPro" id="IPR029061">
    <property type="entry name" value="THDP-binding"/>
</dbReference>
<evidence type="ECO:0000313" key="9">
    <source>
        <dbReference type="EMBL" id="KAI6659352.1"/>
    </source>
</evidence>
<evidence type="ECO:0000256" key="4">
    <source>
        <dbReference type="ARBA" id="ARBA00023052"/>
    </source>
</evidence>
<dbReference type="NCBIfam" id="TIGR03182">
    <property type="entry name" value="PDH_E1_alph_y"/>
    <property type="match status" value="1"/>
</dbReference>
<accession>A0AAV7KDV6</accession>
<evidence type="ECO:0000256" key="3">
    <source>
        <dbReference type="ARBA" id="ARBA00023002"/>
    </source>
</evidence>
<dbReference type="InterPro" id="IPR001017">
    <property type="entry name" value="DH_E1"/>
</dbReference>
<keyword evidence="10" id="KW-1185">Reference proteome</keyword>
<gene>
    <name evidence="9" type="ORF">LOD99_15023</name>
</gene>
<dbReference type="EMBL" id="JAKMXF010000066">
    <property type="protein sequence ID" value="KAI6659352.1"/>
    <property type="molecule type" value="Genomic_DNA"/>
</dbReference>
<dbReference type="FunFam" id="3.40.50.970:FF:000013">
    <property type="entry name" value="Pyruvate dehydrogenase E1 component subunit alpha"/>
    <property type="match status" value="1"/>
</dbReference>
<dbReference type="PANTHER" id="PTHR11516">
    <property type="entry name" value="PYRUVATE DEHYDROGENASE E1 COMPONENT, ALPHA SUBUNIT BACTERIAL AND ORGANELLAR"/>
    <property type="match status" value="1"/>
</dbReference>
<dbReference type="PANTHER" id="PTHR11516:SF60">
    <property type="entry name" value="PYRUVATE DEHYDROGENASE E1 COMPONENT SUBUNIT ALPHA"/>
    <property type="match status" value="1"/>
</dbReference>
<dbReference type="GO" id="GO:0006086">
    <property type="term" value="P:pyruvate decarboxylation to acetyl-CoA"/>
    <property type="evidence" value="ECO:0007669"/>
    <property type="project" value="InterPro"/>
</dbReference>
<dbReference type="CDD" id="cd02000">
    <property type="entry name" value="TPP_E1_PDC_ADC_BCADC"/>
    <property type="match status" value="1"/>
</dbReference>
<dbReference type="Gene3D" id="3.40.50.970">
    <property type="match status" value="1"/>
</dbReference>
<sequence length="415" mass="46602">MSVLTRFLPAANTLLRLCTMSFTRRPTPFLRKRFHTSSLVTQAKASIQEHPHYSGYTGDETVSFTTPRYDLYRFEEGPSTDVVISRAEFLQIYDDMLTIRTMEERCAMLYMDRKIRGFCHLYSGQEAGCVGLESSIRRDDSVITAYRAHGWSYTRGISVKGIIAELCGRATGCTKGKGGSMHMYAKNFYGGNGIVGAQIPIGAGIAFAHMYNKEDRICVTLYGDGAANQGQLFEAMNMASLWNLPCLFVCENNKYGMGTSVERASANLDFYTRGDTIPGIRVDGLDVLAVREATKWIAEYMRAGNGPVLMELNTYRYRGHSMTDPGTTYRSKEEIQKVREIDCVRMVKESIINSNLATESELKQIDKKVKKVIQEAVEFSLASPEPNLNEVYTHVYSTLPYTVRGREPGEEYVVS</sequence>
<keyword evidence="4 7" id="KW-0786">Thiamine pyrophosphate</keyword>
<keyword evidence="5 7" id="KW-0670">Pyruvate</keyword>
<dbReference type="Proteomes" id="UP001165289">
    <property type="component" value="Unassembled WGS sequence"/>
</dbReference>
<evidence type="ECO:0000256" key="7">
    <source>
        <dbReference type="RuleBase" id="RU361139"/>
    </source>
</evidence>